<dbReference type="Pfam" id="PF02518">
    <property type="entry name" value="HATPase_c"/>
    <property type="match status" value="1"/>
</dbReference>
<dbReference type="PANTHER" id="PTHR43065">
    <property type="entry name" value="SENSOR HISTIDINE KINASE"/>
    <property type="match status" value="1"/>
</dbReference>
<dbReference type="AlphaFoldDB" id="A0A6J4HBK7"/>
<evidence type="ECO:0000256" key="3">
    <source>
        <dbReference type="ARBA" id="ARBA00022553"/>
    </source>
</evidence>
<organism evidence="11">
    <name type="scientific">uncultured Chthoniobacterales bacterium</name>
    <dbReference type="NCBI Taxonomy" id="1836801"/>
    <lineage>
        <taxon>Bacteria</taxon>
        <taxon>Pseudomonadati</taxon>
        <taxon>Verrucomicrobiota</taxon>
        <taxon>Spartobacteria</taxon>
        <taxon>Chthoniobacterales</taxon>
        <taxon>environmental samples</taxon>
    </lineage>
</organism>
<proteinExistence type="predicted"/>
<evidence type="ECO:0000256" key="6">
    <source>
        <dbReference type="ARBA" id="ARBA00022777"/>
    </source>
</evidence>
<dbReference type="InterPro" id="IPR036097">
    <property type="entry name" value="HisK_dim/P_sf"/>
</dbReference>
<dbReference type="SMART" id="SM00387">
    <property type="entry name" value="HATPase_c"/>
    <property type="match status" value="1"/>
</dbReference>
<dbReference type="CDD" id="cd00082">
    <property type="entry name" value="HisKA"/>
    <property type="match status" value="1"/>
</dbReference>
<dbReference type="Gene3D" id="3.30.450.40">
    <property type="match status" value="1"/>
</dbReference>
<feature type="domain" description="PAS" evidence="10">
    <location>
        <begin position="319"/>
        <end position="364"/>
    </location>
</feature>
<dbReference type="GO" id="GO:0006355">
    <property type="term" value="P:regulation of DNA-templated transcription"/>
    <property type="evidence" value="ECO:0007669"/>
    <property type="project" value="InterPro"/>
</dbReference>
<evidence type="ECO:0000259" key="10">
    <source>
        <dbReference type="PROSITE" id="PS50112"/>
    </source>
</evidence>
<dbReference type="SUPFAM" id="SSF55874">
    <property type="entry name" value="ATPase domain of HSP90 chaperone/DNA topoisomerase II/histidine kinase"/>
    <property type="match status" value="1"/>
</dbReference>
<evidence type="ECO:0000256" key="2">
    <source>
        <dbReference type="ARBA" id="ARBA00012438"/>
    </source>
</evidence>
<protein>
    <recommendedName>
        <fullName evidence="2">histidine kinase</fullName>
        <ecNumber evidence="2">2.7.13.3</ecNumber>
    </recommendedName>
</protein>
<accession>A0A6J4HBK7</accession>
<dbReference type="EMBL" id="CADCTA010000031">
    <property type="protein sequence ID" value="CAA9218591.1"/>
    <property type="molecule type" value="Genomic_DNA"/>
</dbReference>
<dbReference type="InterPro" id="IPR035965">
    <property type="entry name" value="PAS-like_dom_sf"/>
</dbReference>
<dbReference type="PRINTS" id="PR00344">
    <property type="entry name" value="BCTRLSENSOR"/>
</dbReference>
<dbReference type="SMART" id="SM00065">
    <property type="entry name" value="GAF"/>
    <property type="match status" value="1"/>
</dbReference>
<dbReference type="Gene3D" id="3.30.565.10">
    <property type="entry name" value="Histidine kinase-like ATPase, C-terminal domain"/>
    <property type="match status" value="1"/>
</dbReference>
<comment type="catalytic activity">
    <reaction evidence="1">
        <text>ATP + protein L-histidine = ADP + protein N-phospho-L-histidine.</text>
        <dbReference type="EC" id="2.7.13.3"/>
    </reaction>
</comment>
<keyword evidence="6" id="KW-0418">Kinase</keyword>
<dbReference type="InterPro" id="IPR000014">
    <property type="entry name" value="PAS"/>
</dbReference>
<reference evidence="11" key="1">
    <citation type="submission" date="2020-02" db="EMBL/GenBank/DDBJ databases">
        <authorList>
            <person name="Meier V. D."/>
        </authorList>
    </citation>
    <scope>NUCLEOTIDE SEQUENCE</scope>
    <source>
        <strain evidence="11">AVDCRST_MAG42</strain>
    </source>
</reference>
<dbReference type="InterPro" id="IPR003018">
    <property type="entry name" value="GAF"/>
</dbReference>
<keyword evidence="3" id="KW-0597">Phosphoprotein</keyword>
<dbReference type="EC" id="2.7.13.3" evidence="2"/>
<evidence type="ECO:0000256" key="1">
    <source>
        <dbReference type="ARBA" id="ARBA00000085"/>
    </source>
</evidence>
<dbReference type="Pfam" id="PF00989">
    <property type="entry name" value="PAS"/>
    <property type="match status" value="1"/>
</dbReference>
<dbReference type="Gene3D" id="3.30.450.20">
    <property type="entry name" value="PAS domain"/>
    <property type="match status" value="1"/>
</dbReference>
<dbReference type="Pfam" id="PF00512">
    <property type="entry name" value="HisKA"/>
    <property type="match status" value="1"/>
</dbReference>
<name>A0A6J4HBK7_9BACT</name>
<evidence type="ECO:0000256" key="8">
    <source>
        <dbReference type="ARBA" id="ARBA00023012"/>
    </source>
</evidence>
<dbReference type="SUPFAM" id="SSF55785">
    <property type="entry name" value="PYP-like sensor domain (PAS domain)"/>
    <property type="match status" value="1"/>
</dbReference>
<dbReference type="GO" id="GO:0005524">
    <property type="term" value="F:ATP binding"/>
    <property type="evidence" value="ECO:0007669"/>
    <property type="project" value="UniProtKB-KW"/>
</dbReference>
<dbReference type="InterPro" id="IPR036890">
    <property type="entry name" value="HATPase_C_sf"/>
</dbReference>
<evidence type="ECO:0000256" key="5">
    <source>
        <dbReference type="ARBA" id="ARBA00022741"/>
    </source>
</evidence>
<evidence type="ECO:0000256" key="4">
    <source>
        <dbReference type="ARBA" id="ARBA00022679"/>
    </source>
</evidence>
<dbReference type="InterPro" id="IPR004358">
    <property type="entry name" value="Sig_transdc_His_kin-like_C"/>
</dbReference>
<evidence type="ECO:0000313" key="11">
    <source>
        <dbReference type="EMBL" id="CAA9218591.1"/>
    </source>
</evidence>
<evidence type="ECO:0000259" key="9">
    <source>
        <dbReference type="PROSITE" id="PS50109"/>
    </source>
</evidence>
<dbReference type="CDD" id="cd00130">
    <property type="entry name" value="PAS"/>
    <property type="match status" value="1"/>
</dbReference>
<keyword evidence="8" id="KW-0902">Two-component regulatory system</keyword>
<gene>
    <name evidence="11" type="ORF">AVDCRST_MAG42-444</name>
</gene>
<dbReference type="NCBIfam" id="TIGR00229">
    <property type="entry name" value="sensory_box"/>
    <property type="match status" value="1"/>
</dbReference>
<keyword evidence="4" id="KW-0808">Transferase</keyword>
<sequence>MTTPPVCLLYTQDTDLARRVKAFLRMLAQVRHVTEADRLDAVLQQTSPAVLLMDLRGKDARDLLDQIQVDWPEVLMIALGTTRSEPLREAEQAGIYAAEDLQLDRRRFQALITRAFDHLRVMQENRELREQSTFAPHAEPPRRLDAVPERYAPSAPFLRFPRVFRRFDNVEALLASVVEGVADAASVSRVGVFSRIRQSDRYRLRAGLRCLPETYEVEYGERDPLVRWFELHAHLISRSNLAQAEQSHRALMRRALDTFGAEVIVPLHARGRIIGWLFVGHRMTGQRFDYPDLENLMLLAEHVSTVLENALLYEEVTIQKSLAETLLKSIPPGIVATDEEAIVRWFNPTAEQILGIKASDVLNRPVEAAGSRLASLLRETLEAKSNLPPQQWIDSATRRSLSVETRRLVDHRTPLGAVAVVQDLTAEENLRQKQDLLDRAAFWTDLAASMSHEVRNPLVAIKTFAQLLPERFDDPDFRKDFNEIVVQEVDRLDKIITQINNFAHPPELVMKPIDVRASVKNAIAMARDQFGTNGTPIEITLPNDLPSVLGDETALTEAFAHLVANAAEATSGQNKPRITLAAKIVKEGQSPSGVVVTVQDNGKGIAPDLKEKVFSPFCTTKPRGMGLGLPIVKRTVFDHNGRVDIDSNPNGTSVNVLLPATASNT</sequence>
<dbReference type="SMART" id="SM00091">
    <property type="entry name" value="PAS"/>
    <property type="match status" value="1"/>
</dbReference>
<evidence type="ECO:0000256" key="7">
    <source>
        <dbReference type="ARBA" id="ARBA00022840"/>
    </source>
</evidence>
<dbReference type="Gene3D" id="1.10.287.130">
    <property type="match status" value="1"/>
</dbReference>
<dbReference type="InterPro" id="IPR003594">
    <property type="entry name" value="HATPase_dom"/>
</dbReference>
<dbReference type="SMART" id="SM00388">
    <property type="entry name" value="HisKA"/>
    <property type="match status" value="1"/>
</dbReference>
<dbReference type="InterPro" id="IPR013767">
    <property type="entry name" value="PAS_fold"/>
</dbReference>
<dbReference type="PROSITE" id="PS50109">
    <property type="entry name" value="HIS_KIN"/>
    <property type="match status" value="1"/>
</dbReference>
<dbReference type="SUPFAM" id="SSF47384">
    <property type="entry name" value="Homodimeric domain of signal transducing histidine kinase"/>
    <property type="match status" value="1"/>
</dbReference>
<dbReference type="SUPFAM" id="SSF55781">
    <property type="entry name" value="GAF domain-like"/>
    <property type="match status" value="1"/>
</dbReference>
<dbReference type="PANTHER" id="PTHR43065:SF10">
    <property type="entry name" value="PEROXIDE STRESS-ACTIVATED HISTIDINE KINASE MAK3"/>
    <property type="match status" value="1"/>
</dbReference>
<dbReference type="InterPro" id="IPR003661">
    <property type="entry name" value="HisK_dim/P_dom"/>
</dbReference>
<dbReference type="InterPro" id="IPR029016">
    <property type="entry name" value="GAF-like_dom_sf"/>
</dbReference>
<dbReference type="InterPro" id="IPR005467">
    <property type="entry name" value="His_kinase_dom"/>
</dbReference>
<keyword evidence="7" id="KW-0067">ATP-binding</keyword>
<feature type="domain" description="Histidine kinase" evidence="9">
    <location>
        <begin position="449"/>
        <end position="662"/>
    </location>
</feature>
<dbReference type="GO" id="GO:0000155">
    <property type="term" value="F:phosphorelay sensor kinase activity"/>
    <property type="evidence" value="ECO:0007669"/>
    <property type="project" value="InterPro"/>
</dbReference>
<dbReference type="PROSITE" id="PS50112">
    <property type="entry name" value="PAS"/>
    <property type="match status" value="1"/>
</dbReference>
<keyword evidence="5" id="KW-0547">Nucleotide-binding</keyword>